<dbReference type="PROSITE" id="PS50297">
    <property type="entry name" value="ANK_REP_REGION"/>
    <property type="match status" value="1"/>
</dbReference>
<evidence type="ECO:0000313" key="5">
    <source>
        <dbReference type="Proteomes" id="UP001363151"/>
    </source>
</evidence>
<dbReference type="Proteomes" id="UP001363151">
    <property type="component" value="Unassembled WGS sequence"/>
</dbReference>
<dbReference type="Pfam" id="PF12796">
    <property type="entry name" value="Ank_2"/>
    <property type="match status" value="1"/>
</dbReference>
<keyword evidence="5" id="KW-1185">Reference proteome</keyword>
<comment type="caution">
    <text evidence="4">The sequence shown here is derived from an EMBL/GenBank/DDBJ whole genome shotgun (WGS) entry which is preliminary data.</text>
</comment>
<dbReference type="SMART" id="SM00248">
    <property type="entry name" value="ANK"/>
    <property type="match status" value="2"/>
</dbReference>
<protein>
    <submittedName>
        <fullName evidence="4">Spectrin binding protein</fullName>
    </submittedName>
</protein>
<evidence type="ECO:0000313" key="4">
    <source>
        <dbReference type="EMBL" id="KAK7253455.1"/>
    </source>
</evidence>
<keyword evidence="1" id="KW-0677">Repeat</keyword>
<accession>A0ABR1GBN8</accession>
<organism evidence="4 5">
    <name type="scientific">Aureococcus anophagefferens</name>
    <name type="common">Harmful bloom alga</name>
    <dbReference type="NCBI Taxonomy" id="44056"/>
    <lineage>
        <taxon>Eukaryota</taxon>
        <taxon>Sar</taxon>
        <taxon>Stramenopiles</taxon>
        <taxon>Ochrophyta</taxon>
        <taxon>Pelagophyceae</taxon>
        <taxon>Pelagomonadales</taxon>
        <taxon>Pelagomonadaceae</taxon>
        <taxon>Aureococcus</taxon>
    </lineage>
</organism>
<gene>
    <name evidence="4" type="ORF">SO694_00001835</name>
</gene>
<evidence type="ECO:0000256" key="1">
    <source>
        <dbReference type="ARBA" id="ARBA00022737"/>
    </source>
</evidence>
<dbReference type="PROSITE" id="PS50088">
    <property type="entry name" value="ANK_REPEAT"/>
    <property type="match status" value="1"/>
</dbReference>
<dbReference type="EMBL" id="JBBJCI010000035">
    <property type="protein sequence ID" value="KAK7253455.1"/>
    <property type="molecule type" value="Genomic_DNA"/>
</dbReference>
<sequence>MLWFAACEGWCAAMKWLIDHGADLHACGHLDHFPLSAAVVNNHRDAAVVLLDAGVRIDDSPRGRTALHTATLHGNYELVRLLLSRGASSWDLRDPVGEVPETYARRYGYTKTLNLLVAVREAGSWRSYVDAPRLELHALRRELSSLRKGGRAPPSSTYPLHERLFVQAPDDIFTHTIAFWRGDRDS</sequence>
<dbReference type="PANTHER" id="PTHR24198:SF165">
    <property type="entry name" value="ANKYRIN REPEAT-CONTAINING PROTEIN-RELATED"/>
    <property type="match status" value="1"/>
</dbReference>
<reference evidence="4 5" key="1">
    <citation type="submission" date="2024-03" db="EMBL/GenBank/DDBJ databases">
        <title>Aureococcus anophagefferens CCMP1851 and Kratosvirus quantuckense: Draft genome of a second virus-susceptible host strain in the model system.</title>
        <authorList>
            <person name="Chase E."/>
            <person name="Truchon A.R."/>
            <person name="Schepens W."/>
            <person name="Wilhelm S.W."/>
        </authorList>
    </citation>
    <scope>NUCLEOTIDE SEQUENCE [LARGE SCALE GENOMIC DNA]</scope>
    <source>
        <strain evidence="4 5">CCMP1851</strain>
    </source>
</reference>
<dbReference type="Gene3D" id="1.25.40.20">
    <property type="entry name" value="Ankyrin repeat-containing domain"/>
    <property type="match status" value="1"/>
</dbReference>
<evidence type="ECO:0000256" key="2">
    <source>
        <dbReference type="ARBA" id="ARBA00023043"/>
    </source>
</evidence>
<keyword evidence="2 3" id="KW-0040">ANK repeat</keyword>
<dbReference type="PANTHER" id="PTHR24198">
    <property type="entry name" value="ANKYRIN REPEAT AND PROTEIN KINASE DOMAIN-CONTAINING PROTEIN"/>
    <property type="match status" value="1"/>
</dbReference>
<feature type="repeat" description="ANK" evidence="3">
    <location>
        <begin position="62"/>
        <end position="88"/>
    </location>
</feature>
<name>A0ABR1GBN8_AURAN</name>
<dbReference type="InterPro" id="IPR002110">
    <property type="entry name" value="Ankyrin_rpt"/>
</dbReference>
<evidence type="ECO:0000256" key="3">
    <source>
        <dbReference type="PROSITE-ProRule" id="PRU00023"/>
    </source>
</evidence>
<dbReference type="InterPro" id="IPR036770">
    <property type="entry name" value="Ankyrin_rpt-contain_sf"/>
</dbReference>
<dbReference type="SUPFAM" id="SSF48403">
    <property type="entry name" value="Ankyrin repeat"/>
    <property type="match status" value="1"/>
</dbReference>
<proteinExistence type="predicted"/>